<reference evidence="2" key="1">
    <citation type="submission" date="2023-03" db="EMBL/GenBank/DDBJ databases">
        <title>Massive genome expansion in bonnet fungi (Mycena s.s.) driven by repeated elements and novel gene families across ecological guilds.</title>
        <authorList>
            <consortium name="Lawrence Berkeley National Laboratory"/>
            <person name="Harder C.B."/>
            <person name="Miyauchi S."/>
            <person name="Viragh M."/>
            <person name="Kuo A."/>
            <person name="Thoen E."/>
            <person name="Andreopoulos B."/>
            <person name="Lu D."/>
            <person name="Skrede I."/>
            <person name="Drula E."/>
            <person name="Henrissat B."/>
            <person name="Morin E."/>
            <person name="Kohler A."/>
            <person name="Barry K."/>
            <person name="LaButti K."/>
            <person name="Morin E."/>
            <person name="Salamov A."/>
            <person name="Lipzen A."/>
            <person name="Mereny Z."/>
            <person name="Hegedus B."/>
            <person name="Baldrian P."/>
            <person name="Stursova M."/>
            <person name="Weitz H."/>
            <person name="Taylor A."/>
            <person name="Grigoriev I.V."/>
            <person name="Nagy L.G."/>
            <person name="Martin F."/>
            <person name="Kauserud H."/>
        </authorList>
    </citation>
    <scope>NUCLEOTIDE SEQUENCE</scope>
    <source>
        <strain evidence="2">CBHHK002</strain>
    </source>
</reference>
<feature type="compositionally biased region" description="Basic residues" evidence="1">
    <location>
        <begin position="165"/>
        <end position="176"/>
    </location>
</feature>
<dbReference type="EMBL" id="JARIHO010000034">
    <property type="protein sequence ID" value="KAJ7333204.1"/>
    <property type="molecule type" value="Genomic_DNA"/>
</dbReference>
<name>A0AAD7EJX5_9AGAR</name>
<sequence length="257" mass="27868">MASGESAAGFCAEGEGLYKSESSEGVPGGQANGIRPSDRALILSIKRQRAKSGQRRRNRNNKRESKCSNTRVIAIEGSSSKGAAHPKRLCADQGAEDAGRQHNMRRPTCTSSIFVERAMYSEAGSDPHRAAEGGGRWAVGSGQQETAGSDDERRAAASGGGQRTSNRRWVRFKRAGYRSTTPERAGRLLKSTSKRRARAAAAAQLQEPVEPVNGRCKLRSEPGWCIDQSKEQRPGGRANGSKQKGCWWSKAAKRIRK</sequence>
<feature type="region of interest" description="Disordered" evidence="1">
    <location>
        <begin position="120"/>
        <end position="192"/>
    </location>
</feature>
<accession>A0AAD7EJX5</accession>
<protein>
    <submittedName>
        <fullName evidence="2">Uncharacterized protein</fullName>
    </submittedName>
</protein>
<organism evidence="2 3">
    <name type="scientific">Mycena albidolilacea</name>
    <dbReference type="NCBI Taxonomy" id="1033008"/>
    <lineage>
        <taxon>Eukaryota</taxon>
        <taxon>Fungi</taxon>
        <taxon>Dikarya</taxon>
        <taxon>Basidiomycota</taxon>
        <taxon>Agaricomycotina</taxon>
        <taxon>Agaricomycetes</taxon>
        <taxon>Agaricomycetidae</taxon>
        <taxon>Agaricales</taxon>
        <taxon>Marasmiineae</taxon>
        <taxon>Mycenaceae</taxon>
        <taxon>Mycena</taxon>
    </lineage>
</organism>
<comment type="caution">
    <text evidence="2">The sequence shown here is derived from an EMBL/GenBank/DDBJ whole genome shotgun (WGS) entry which is preliminary data.</text>
</comment>
<evidence type="ECO:0000313" key="3">
    <source>
        <dbReference type="Proteomes" id="UP001218218"/>
    </source>
</evidence>
<proteinExistence type="predicted"/>
<keyword evidence="3" id="KW-1185">Reference proteome</keyword>
<dbReference type="AlphaFoldDB" id="A0AAD7EJX5"/>
<feature type="region of interest" description="Disordered" evidence="1">
    <location>
        <begin position="18"/>
        <end position="107"/>
    </location>
</feature>
<feature type="compositionally biased region" description="Polar residues" evidence="1">
    <location>
        <begin position="67"/>
        <end position="81"/>
    </location>
</feature>
<gene>
    <name evidence="2" type="ORF">DFH08DRAFT_814322</name>
</gene>
<feature type="compositionally biased region" description="Basic residues" evidence="1">
    <location>
        <begin position="46"/>
        <end position="60"/>
    </location>
</feature>
<evidence type="ECO:0000256" key="1">
    <source>
        <dbReference type="SAM" id="MobiDB-lite"/>
    </source>
</evidence>
<evidence type="ECO:0000313" key="2">
    <source>
        <dbReference type="EMBL" id="KAJ7333204.1"/>
    </source>
</evidence>
<dbReference type="Proteomes" id="UP001218218">
    <property type="component" value="Unassembled WGS sequence"/>
</dbReference>
<feature type="region of interest" description="Disordered" evidence="1">
    <location>
        <begin position="226"/>
        <end position="257"/>
    </location>
</feature>